<sequence length="545" mass="58355">MADGIRSTNLELNNSNLREVLGHVDLGGGVMVLRRQPIEVFVAYLAGLAGVDPNFVAELAAQITQETTDRQAADAAELARAQLAEAILARTQSRTALGLLSQLDVSTKGPVPTAFAIDEARARSIVIPDAASTIALYPILGQSLAVGATTGAVISTTTAYPGRQLMPAGGLHTYGSLSDLIDMREGVDIVEYETIASGFASHLIRDLDAAIPNNNFRIASFISALGGRSYYQLTEGSEQFTFAMRSIHQAYQQQRLKGSRLVVPGVLWIQGENDVSAGWGDHYDLMLHQLQQRLQARIQAITGQTEPVILYVSQTNHINPWDATVYQRLQEAQIRAAACNPLICLVGPTYSFAVNSADHIHKTSRGAYEMGQMFARAVFMRQYGSARSPALTPIDVWRATPPNGVAARLCATFRVPVEPLVLDTSGNVIAVSGAAAAPNGTGGGYGFWVYDDLGNVVPISSVSVAVPSTQFLGAPRLNIDLAVAPTSRYLRVNYAQRRDNDNADTNDGPLTGARGCVRDSAAHVSIVGGGQQHNWSVQFSRLIAA</sequence>
<feature type="domain" description="Sialate O-acetylesterase" evidence="2">
    <location>
        <begin position="214"/>
        <end position="378"/>
    </location>
</feature>
<name>A0ABQ4SBG4_9HYPH</name>
<dbReference type="InterPro" id="IPR036514">
    <property type="entry name" value="SGNH_hydro_sf"/>
</dbReference>
<gene>
    <name evidence="3" type="ORF">GMJLKIPL_2460</name>
</gene>
<keyword evidence="1" id="KW-0378">Hydrolase</keyword>
<protein>
    <recommendedName>
        <fullName evidence="2">Sialate O-acetylesterase domain-containing protein</fullName>
    </recommendedName>
</protein>
<evidence type="ECO:0000313" key="4">
    <source>
        <dbReference type="Proteomes" id="UP001055153"/>
    </source>
</evidence>
<dbReference type="SUPFAM" id="SSF52266">
    <property type="entry name" value="SGNH hydrolase"/>
    <property type="match status" value="1"/>
</dbReference>
<dbReference type="EMBL" id="BPQQ01000028">
    <property type="protein sequence ID" value="GJE00537.1"/>
    <property type="molecule type" value="Genomic_DNA"/>
</dbReference>
<dbReference type="Proteomes" id="UP001055153">
    <property type="component" value="Unassembled WGS sequence"/>
</dbReference>
<dbReference type="Pfam" id="PF03629">
    <property type="entry name" value="SASA"/>
    <property type="match status" value="1"/>
</dbReference>
<comment type="caution">
    <text evidence="3">The sequence shown here is derived from an EMBL/GenBank/DDBJ whole genome shotgun (WGS) entry which is preliminary data.</text>
</comment>
<evidence type="ECO:0000256" key="1">
    <source>
        <dbReference type="ARBA" id="ARBA00022801"/>
    </source>
</evidence>
<dbReference type="RefSeq" id="WP_238235423.1">
    <property type="nucleotide sequence ID" value="NZ_BPQQ01000028.1"/>
</dbReference>
<reference evidence="3" key="2">
    <citation type="submission" date="2021-08" db="EMBL/GenBank/DDBJ databases">
        <authorList>
            <person name="Tani A."/>
            <person name="Ola A."/>
            <person name="Ogura Y."/>
            <person name="Katsura K."/>
            <person name="Hayashi T."/>
        </authorList>
    </citation>
    <scope>NUCLEOTIDE SEQUENCE</scope>
    <source>
        <strain evidence="3">DSM 17168</strain>
    </source>
</reference>
<organism evidence="3 4">
    <name type="scientific">Methylobacterium isbiliense</name>
    <dbReference type="NCBI Taxonomy" id="315478"/>
    <lineage>
        <taxon>Bacteria</taxon>
        <taxon>Pseudomonadati</taxon>
        <taxon>Pseudomonadota</taxon>
        <taxon>Alphaproteobacteria</taxon>
        <taxon>Hyphomicrobiales</taxon>
        <taxon>Methylobacteriaceae</taxon>
        <taxon>Methylobacterium</taxon>
    </lineage>
</organism>
<evidence type="ECO:0000313" key="3">
    <source>
        <dbReference type="EMBL" id="GJE00537.1"/>
    </source>
</evidence>
<accession>A0ABQ4SBG4</accession>
<evidence type="ECO:0000259" key="2">
    <source>
        <dbReference type="Pfam" id="PF03629"/>
    </source>
</evidence>
<dbReference type="InterPro" id="IPR005181">
    <property type="entry name" value="SASA"/>
</dbReference>
<reference evidence="3" key="1">
    <citation type="journal article" date="2021" name="Front. Microbiol.">
        <title>Comprehensive Comparative Genomics and Phenotyping of Methylobacterium Species.</title>
        <authorList>
            <person name="Alessa O."/>
            <person name="Ogura Y."/>
            <person name="Fujitani Y."/>
            <person name="Takami H."/>
            <person name="Hayashi T."/>
            <person name="Sahin N."/>
            <person name="Tani A."/>
        </authorList>
    </citation>
    <scope>NUCLEOTIDE SEQUENCE</scope>
    <source>
        <strain evidence="3">DSM 17168</strain>
    </source>
</reference>
<dbReference type="Gene3D" id="3.40.50.1110">
    <property type="entry name" value="SGNH hydrolase"/>
    <property type="match status" value="1"/>
</dbReference>
<keyword evidence="4" id="KW-1185">Reference proteome</keyword>
<proteinExistence type="predicted"/>